<organism evidence="3 4">
    <name type="scientific">Nonomuraea mesophila</name>
    <dbReference type="NCBI Taxonomy" id="2530382"/>
    <lineage>
        <taxon>Bacteria</taxon>
        <taxon>Bacillati</taxon>
        <taxon>Actinomycetota</taxon>
        <taxon>Actinomycetes</taxon>
        <taxon>Streptosporangiales</taxon>
        <taxon>Streptosporangiaceae</taxon>
        <taxon>Nonomuraea</taxon>
    </lineage>
</organism>
<evidence type="ECO:0000256" key="1">
    <source>
        <dbReference type="SAM" id="Phobius"/>
    </source>
</evidence>
<keyword evidence="1" id="KW-0472">Membrane</keyword>
<feature type="transmembrane region" description="Helical" evidence="1">
    <location>
        <begin position="196"/>
        <end position="214"/>
    </location>
</feature>
<feature type="transmembrane region" description="Helical" evidence="1">
    <location>
        <begin position="226"/>
        <end position="248"/>
    </location>
</feature>
<feature type="transmembrane region" description="Helical" evidence="1">
    <location>
        <begin position="62"/>
        <end position="81"/>
    </location>
</feature>
<feature type="transmembrane region" description="Helical" evidence="1">
    <location>
        <begin position="363"/>
        <end position="385"/>
    </location>
</feature>
<keyword evidence="3" id="KW-0808">Transferase</keyword>
<feature type="transmembrane region" description="Helical" evidence="1">
    <location>
        <begin position="299"/>
        <end position="320"/>
    </location>
</feature>
<feature type="domain" description="Acyltransferase 3" evidence="2">
    <location>
        <begin position="24"/>
        <end position="378"/>
    </location>
</feature>
<name>A0A4R5FX58_9ACTN</name>
<evidence type="ECO:0000259" key="2">
    <source>
        <dbReference type="Pfam" id="PF01757"/>
    </source>
</evidence>
<dbReference type="GO" id="GO:0009103">
    <property type="term" value="P:lipopolysaccharide biosynthetic process"/>
    <property type="evidence" value="ECO:0007669"/>
    <property type="project" value="TreeGrafter"/>
</dbReference>
<accession>A0A4R5FX58</accession>
<sequence>MSSDQIHRPTGVPPRGPIVLARVHALDGIRALAALMILIYHVALQTGLALQDGIAGALLSRLDVAVSIFFVLSGLLLYRPWAFASLTGERPPGSRDYLIRRALRILPLYWIVVVVAIFGWSREHVGDLWTWLKLLTLTHNYDTAPWWNSTGPPGLMQMWSLSVEAAFYLTLPLMALLLSWLSGGATGVADRAKRQLVAVTGVALASFVWTLVQFSPVGTGYMQLWLPRYGACFAGGMALAVVMVWLSSMREEVRRTLTRWWWICWIIAGAAYALASTPVTGGRYVAPSDLATSLAEQALYAVISISLVAPAALTSSPGLVRRLLANRPVGMLGGISYGIFLWQFIAIDTWYALTGQQGWTGGFAMNLATITVLTLLYAFISGELVEKPIRRRMSRRL</sequence>
<reference evidence="3 4" key="1">
    <citation type="submission" date="2019-03" db="EMBL/GenBank/DDBJ databases">
        <title>Draft genome sequences of novel Actinobacteria.</title>
        <authorList>
            <person name="Sahin N."/>
            <person name="Ay H."/>
            <person name="Saygin H."/>
        </authorList>
    </citation>
    <scope>NUCLEOTIDE SEQUENCE [LARGE SCALE GENOMIC DNA]</scope>
    <source>
        <strain evidence="3 4">6K102</strain>
    </source>
</reference>
<dbReference type="Proteomes" id="UP000295136">
    <property type="component" value="Unassembled WGS sequence"/>
</dbReference>
<dbReference type="GO" id="GO:0016747">
    <property type="term" value="F:acyltransferase activity, transferring groups other than amino-acyl groups"/>
    <property type="evidence" value="ECO:0007669"/>
    <property type="project" value="InterPro"/>
</dbReference>
<comment type="caution">
    <text evidence="3">The sequence shown here is derived from an EMBL/GenBank/DDBJ whole genome shotgun (WGS) entry which is preliminary data.</text>
</comment>
<gene>
    <name evidence="3" type="ORF">E1295_02350</name>
</gene>
<dbReference type="InterPro" id="IPR050879">
    <property type="entry name" value="Acyltransferase_3"/>
</dbReference>
<dbReference type="AlphaFoldDB" id="A0A4R5FX58"/>
<feature type="transmembrane region" description="Helical" evidence="1">
    <location>
        <begin position="102"/>
        <end position="121"/>
    </location>
</feature>
<proteinExistence type="predicted"/>
<protein>
    <submittedName>
        <fullName evidence="3">Acyltransferase</fullName>
    </submittedName>
</protein>
<dbReference type="PANTHER" id="PTHR23028:SF53">
    <property type="entry name" value="ACYL_TRANSF_3 DOMAIN-CONTAINING PROTEIN"/>
    <property type="match status" value="1"/>
</dbReference>
<keyword evidence="1" id="KW-0812">Transmembrane</keyword>
<dbReference type="GO" id="GO:0016020">
    <property type="term" value="C:membrane"/>
    <property type="evidence" value="ECO:0007669"/>
    <property type="project" value="TreeGrafter"/>
</dbReference>
<feature type="transmembrane region" description="Helical" evidence="1">
    <location>
        <begin position="165"/>
        <end position="189"/>
    </location>
</feature>
<evidence type="ECO:0000313" key="3">
    <source>
        <dbReference type="EMBL" id="TDE59773.1"/>
    </source>
</evidence>
<feature type="transmembrane region" description="Helical" evidence="1">
    <location>
        <begin position="332"/>
        <end position="351"/>
    </location>
</feature>
<dbReference type="Pfam" id="PF01757">
    <property type="entry name" value="Acyl_transf_3"/>
    <property type="match status" value="1"/>
</dbReference>
<feature type="transmembrane region" description="Helical" evidence="1">
    <location>
        <begin position="31"/>
        <end position="50"/>
    </location>
</feature>
<dbReference type="PANTHER" id="PTHR23028">
    <property type="entry name" value="ACETYLTRANSFERASE"/>
    <property type="match status" value="1"/>
</dbReference>
<dbReference type="InterPro" id="IPR002656">
    <property type="entry name" value="Acyl_transf_3_dom"/>
</dbReference>
<keyword evidence="3" id="KW-0012">Acyltransferase</keyword>
<evidence type="ECO:0000313" key="4">
    <source>
        <dbReference type="Proteomes" id="UP000295136"/>
    </source>
</evidence>
<keyword evidence="1" id="KW-1133">Transmembrane helix</keyword>
<dbReference type="EMBL" id="SMLD01000003">
    <property type="protein sequence ID" value="TDE59773.1"/>
    <property type="molecule type" value="Genomic_DNA"/>
</dbReference>
<keyword evidence="4" id="KW-1185">Reference proteome</keyword>
<feature type="transmembrane region" description="Helical" evidence="1">
    <location>
        <begin position="260"/>
        <end position="279"/>
    </location>
</feature>